<gene>
    <name evidence="3" type="primary">nikA</name>
    <name evidence="3" type="ORF">ACE41H_17130</name>
</gene>
<protein>
    <submittedName>
        <fullName evidence="3">Nickel ABC transporter substrate-binding protein</fullName>
    </submittedName>
</protein>
<dbReference type="PANTHER" id="PTHR30290">
    <property type="entry name" value="PERIPLASMIC BINDING COMPONENT OF ABC TRANSPORTER"/>
    <property type="match status" value="1"/>
</dbReference>
<dbReference type="PANTHER" id="PTHR30290:SF37">
    <property type="entry name" value="NICKEL-BINDING PERIPLASMIC PROTEIN"/>
    <property type="match status" value="1"/>
</dbReference>
<dbReference type="Pfam" id="PF00496">
    <property type="entry name" value="SBP_bac_5"/>
    <property type="match status" value="1"/>
</dbReference>
<evidence type="ECO:0000313" key="3">
    <source>
        <dbReference type="EMBL" id="MFB5268488.1"/>
    </source>
</evidence>
<dbReference type="Gene3D" id="3.10.105.10">
    <property type="entry name" value="Dipeptide-binding Protein, Domain 3"/>
    <property type="match status" value="1"/>
</dbReference>
<dbReference type="Proteomes" id="UP001580346">
    <property type="component" value="Unassembled WGS sequence"/>
</dbReference>
<proteinExistence type="predicted"/>
<dbReference type="NCBIfam" id="TIGR02294">
    <property type="entry name" value="nickel_nikA"/>
    <property type="match status" value="1"/>
</dbReference>
<dbReference type="InterPro" id="IPR011980">
    <property type="entry name" value="CntA-like"/>
</dbReference>
<dbReference type="CDD" id="cd08489">
    <property type="entry name" value="PBP2_NikA"/>
    <property type="match status" value="1"/>
</dbReference>
<name>A0ABV5AW99_9BACL</name>
<feature type="chain" id="PRO_5045218387" evidence="1">
    <location>
        <begin position="25"/>
        <end position="544"/>
    </location>
</feature>
<organism evidence="3 4">
    <name type="scientific">Paenibacillus enshidis</name>
    <dbReference type="NCBI Taxonomy" id="1458439"/>
    <lineage>
        <taxon>Bacteria</taxon>
        <taxon>Bacillati</taxon>
        <taxon>Bacillota</taxon>
        <taxon>Bacilli</taxon>
        <taxon>Bacillales</taxon>
        <taxon>Paenibacillaceae</taxon>
        <taxon>Paenibacillus</taxon>
    </lineage>
</organism>
<keyword evidence="4" id="KW-1185">Reference proteome</keyword>
<keyword evidence="1" id="KW-0732">Signal</keyword>
<evidence type="ECO:0000259" key="2">
    <source>
        <dbReference type="Pfam" id="PF00496"/>
    </source>
</evidence>
<dbReference type="InterPro" id="IPR030678">
    <property type="entry name" value="Peptide/Ni-bd"/>
</dbReference>
<feature type="signal peptide" evidence="1">
    <location>
        <begin position="1"/>
        <end position="24"/>
    </location>
</feature>
<evidence type="ECO:0000256" key="1">
    <source>
        <dbReference type="SAM" id="SignalP"/>
    </source>
</evidence>
<comment type="caution">
    <text evidence="3">The sequence shown here is derived from an EMBL/GenBank/DDBJ whole genome shotgun (WGS) entry which is preliminary data.</text>
</comment>
<dbReference type="EMBL" id="JBHHMI010000016">
    <property type="protein sequence ID" value="MFB5268488.1"/>
    <property type="molecule type" value="Genomic_DNA"/>
</dbReference>
<dbReference type="InterPro" id="IPR000914">
    <property type="entry name" value="SBP_5_dom"/>
</dbReference>
<dbReference type="Gene3D" id="3.40.190.10">
    <property type="entry name" value="Periplasmic binding protein-like II"/>
    <property type="match status" value="1"/>
</dbReference>
<reference evidence="3 4" key="1">
    <citation type="submission" date="2024-09" db="EMBL/GenBank/DDBJ databases">
        <title>Paenibacillus zeirhizospherea sp. nov., isolated from surface of the maize (Zea mays) roots in a horticulture field, Hungary.</title>
        <authorList>
            <person name="Marton D."/>
            <person name="Farkas M."/>
            <person name="Bedics A."/>
            <person name="Toth E."/>
            <person name="Tancsics A."/>
            <person name="Boka K."/>
            <person name="Maroti G."/>
            <person name="Kriszt B."/>
            <person name="Cserhati M."/>
        </authorList>
    </citation>
    <scope>NUCLEOTIDE SEQUENCE [LARGE SCALE GENOMIC DNA]</scope>
    <source>
        <strain evidence="3 4">KCTC 33519</strain>
    </source>
</reference>
<dbReference type="PIRSF" id="PIRSF002741">
    <property type="entry name" value="MppA"/>
    <property type="match status" value="1"/>
</dbReference>
<evidence type="ECO:0000313" key="4">
    <source>
        <dbReference type="Proteomes" id="UP001580346"/>
    </source>
</evidence>
<feature type="domain" description="Solute-binding protein family 5" evidence="2">
    <location>
        <begin position="88"/>
        <end position="454"/>
    </location>
</feature>
<dbReference type="InterPro" id="IPR039424">
    <property type="entry name" value="SBP_5"/>
</dbReference>
<dbReference type="PROSITE" id="PS51257">
    <property type="entry name" value="PROKAR_LIPOPROTEIN"/>
    <property type="match status" value="1"/>
</dbReference>
<dbReference type="SUPFAM" id="SSF53850">
    <property type="entry name" value="Periplasmic binding protein-like II"/>
    <property type="match status" value="1"/>
</dbReference>
<sequence length="544" mass="60246">MHTRTRKSMVLLVAAMLLLSSVLAGCSKAENTPVQGNAAASQTAEEKVVTLSWPRDIGPMNPHVYNPSQLIAQSMIFEPLVNYGEGGKLEPALAESWTISEDGKEYIFKIRQGVNFSDGTPFNASIVKKNFDAIMKNVDNHSWLGFIALLDKTEAVDESTFKLTLKEPYYPTIQELSVVRPVRFLGEAGFPDDGDTSKAVKAPIGTGPWMLTDYKTDEYATFTRNPNYWGEQPKVDKIVIRIIPDGDTRVLAFEKGELDLIYGEGMISLDAYKQLKASGEYETKLSAPVATRQLVLNTANEALADLNVRLALQAGFNKQAMVDGVTSGFEEKADNLLPTNLPYTNISIAPVSYDVEKAKSYLDEAGWQLPEGKTVREKDGKPLELELIYEKSEQVQKPMAETLQAEWAAIGVKLNITGLDLTEQIKRFRANDFDLNFFSNYGSPYDPHSFIQITAEKGFGISEALANLPMKAQLDQQIHDALVSTDEKKREELYGSILTTMQEQAAIIPISYVKKMIVANKKLGGVEFPANRDGNAFSSLQINE</sequence>
<dbReference type="RefSeq" id="WP_375356698.1">
    <property type="nucleotide sequence ID" value="NZ_JBHHMI010000016.1"/>
</dbReference>
<accession>A0ABV5AW99</accession>